<protein>
    <recommendedName>
        <fullName evidence="4 18">Cytochrome c oxidase subunit 2</fullName>
    </recommendedName>
</protein>
<keyword evidence="13 19" id="KW-1133">Transmembrane helix</keyword>
<evidence type="ECO:0000256" key="9">
    <source>
        <dbReference type="ARBA" id="ARBA00022792"/>
    </source>
</evidence>
<evidence type="ECO:0000259" key="20">
    <source>
        <dbReference type="PROSITE" id="PS50857"/>
    </source>
</evidence>
<dbReference type="GO" id="GO:0005507">
    <property type="term" value="F:copper ion binding"/>
    <property type="evidence" value="ECO:0007669"/>
    <property type="project" value="InterPro"/>
</dbReference>
<dbReference type="FunFam" id="2.60.40.420:FF:000001">
    <property type="entry name" value="Cytochrome c oxidase subunit 2"/>
    <property type="match status" value="1"/>
</dbReference>
<dbReference type="GO" id="GO:0042773">
    <property type="term" value="P:ATP synthesis coupled electron transport"/>
    <property type="evidence" value="ECO:0007669"/>
    <property type="project" value="TreeGrafter"/>
</dbReference>
<feature type="domain" description="Cytochrome oxidase subunit II transmembrane region profile" evidence="21">
    <location>
        <begin position="1"/>
        <end position="91"/>
    </location>
</feature>
<keyword evidence="6 18" id="KW-0679">Respiratory chain</keyword>
<feature type="transmembrane region" description="Helical" evidence="19">
    <location>
        <begin position="67"/>
        <end position="87"/>
    </location>
</feature>
<dbReference type="SUPFAM" id="SSF49503">
    <property type="entry name" value="Cupredoxins"/>
    <property type="match status" value="1"/>
</dbReference>
<keyword evidence="10" id="KW-0460">Magnesium</keyword>
<dbReference type="InterPro" id="IPR034210">
    <property type="entry name" value="CcO_II_C"/>
</dbReference>
<comment type="subcellular location">
    <subcellularLocation>
        <location evidence="1 18">Mitochondrion inner membrane</location>
        <topology evidence="1 18">Multi-pass membrane protein</topology>
    </subcellularLocation>
</comment>
<comment type="function">
    <text evidence="18">Component of the cytochrome c oxidase, the last enzyme in the mitochondrial electron transport chain which drives oxidative phosphorylation. The respiratory chain contains 3 multisubunit complexes succinate dehydrogenase (complex II, CII), ubiquinol-cytochrome c oxidoreductase (cytochrome b-c1 complex, complex III, CIII) and cytochrome c oxidase (complex IV, CIV), that cooperate to transfer electrons derived from NADH and succinate to molecular oxygen, creating an electrochemical gradient over the inner membrane that drives transmembrane transport and the ATP synthase. Cytochrome c oxidase is the component of the respiratory chain that catalyzes the reduction of oxygen to water. Electrons originating from reduced cytochrome c in the intermembrane space (IMS) are transferred via the dinuclear copper A center (CU(A)) of subunit 2 and heme A of subunit 1 to the active site in subunit 1, a binuclear center (BNC) formed by heme A3 and copper B (CU(B)). The BNC reduces molecular oxygen to 2 water molecules using 4 electrons from cytochrome c in the IMS and 4 protons from the mitochondrial matrix.</text>
</comment>
<dbReference type="Gene3D" id="1.10.287.90">
    <property type="match status" value="1"/>
</dbReference>
<evidence type="ECO:0000256" key="8">
    <source>
        <dbReference type="ARBA" id="ARBA00022723"/>
    </source>
</evidence>
<evidence type="ECO:0000256" key="13">
    <source>
        <dbReference type="ARBA" id="ARBA00022989"/>
    </source>
</evidence>
<feature type="domain" description="Cytochrome oxidase subunit II copper A binding" evidence="20">
    <location>
        <begin position="92"/>
        <end position="225"/>
    </location>
</feature>
<comment type="similarity">
    <text evidence="2 18">Belongs to the cytochrome c oxidase subunit 2 family.</text>
</comment>
<dbReference type="GO" id="GO:0004129">
    <property type="term" value="F:cytochrome-c oxidase activity"/>
    <property type="evidence" value="ECO:0007669"/>
    <property type="project" value="UniProtKB-EC"/>
</dbReference>
<keyword evidence="15 18" id="KW-0496">Mitochondrion</keyword>
<dbReference type="PROSITE" id="PS50857">
    <property type="entry name" value="COX2_CUA"/>
    <property type="match status" value="1"/>
</dbReference>
<evidence type="ECO:0000259" key="21">
    <source>
        <dbReference type="PROSITE" id="PS50999"/>
    </source>
</evidence>
<dbReference type="PROSITE" id="PS00078">
    <property type="entry name" value="COX2"/>
    <property type="match status" value="1"/>
</dbReference>
<dbReference type="EMBL" id="MT792500">
    <property type="protein sequence ID" value="QOJ46165.1"/>
    <property type="molecule type" value="Genomic_DNA"/>
</dbReference>
<evidence type="ECO:0000256" key="6">
    <source>
        <dbReference type="ARBA" id="ARBA00022660"/>
    </source>
</evidence>
<evidence type="ECO:0000256" key="4">
    <source>
        <dbReference type="ARBA" id="ARBA00015946"/>
    </source>
</evidence>
<gene>
    <name evidence="22" type="primary">cox2</name>
</gene>
<dbReference type="Pfam" id="PF00116">
    <property type="entry name" value="COX2"/>
    <property type="match status" value="1"/>
</dbReference>
<feature type="transmembrane region" description="Helical" evidence="19">
    <location>
        <begin position="27"/>
        <end position="47"/>
    </location>
</feature>
<evidence type="ECO:0000256" key="10">
    <source>
        <dbReference type="ARBA" id="ARBA00022842"/>
    </source>
</evidence>
<geneLocation type="mitochondrion" evidence="22"/>
<keyword evidence="8 18" id="KW-0479">Metal-binding</keyword>
<reference evidence="22" key="1">
    <citation type="journal article" date="2020" name="Genomics">
        <title>Fragmented mitochondrial genomes evolved in opposite directions between closely related macaque louse Pedicinus obtusus and colobus louse Pedicinus badii.</title>
        <authorList>
            <person name="Fu Y.-T."/>
            <person name="Dong Y."/>
            <person name="Wang W."/>
            <person name="Nie Y."/>
            <person name="Liu G.-H."/>
            <person name="Shao R."/>
        </authorList>
    </citation>
    <scope>NUCLEOTIDE SEQUENCE</scope>
    <source>
        <strain evidence="22">6</strain>
    </source>
</reference>
<evidence type="ECO:0000256" key="2">
    <source>
        <dbReference type="ARBA" id="ARBA00007866"/>
    </source>
</evidence>
<evidence type="ECO:0000256" key="1">
    <source>
        <dbReference type="ARBA" id="ARBA00004448"/>
    </source>
</evidence>
<dbReference type="InterPro" id="IPR008972">
    <property type="entry name" value="Cupredoxin"/>
</dbReference>
<dbReference type="InterPro" id="IPR001505">
    <property type="entry name" value="Copper_CuA"/>
</dbReference>
<organism evidence="22">
    <name type="scientific">Pedicinus obtusus</name>
    <dbReference type="NCBI Taxonomy" id="592408"/>
    <lineage>
        <taxon>Eukaryota</taxon>
        <taxon>Metazoa</taxon>
        <taxon>Ecdysozoa</taxon>
        <taxon>Arthropoda</taxon>
        <taxon>Hexapoda</taxon>
        <taxon>Insecta</taxon>
        <taxon>Pterygota</taxon>
        <taxon>Neoptera</taxon>
        <taxon>Paraneoptera</taxon>
        <taxon>Psocodea</taxon>
        <taxon>Troctomorpha</taxon>
        <taxon>Phthiraptera</taxon>
        <taxon>Anoplura</taxon>
        <taxon>Pedicinidae</taxon>
        <taxon>Pedicinus</taxon>
    </lineage>
</organism>
<dbReference type="SUPFAM" id="SSF81464">
    <property type="entry name" value="Cytochrome c oxidase subunit II-like, transmembrane region"/>
    <property type="match status" value="1"/>
</dbReference>
<dbReference type="Pfam" id="PF02790">
    <property type="entry name" value="COX2_TM"/>
    <property type="match status" value="1"/>
</dbReference>
<keyword evidence="9 18" id="KW-0999">Mitochondrion inner membrane</keyword>
<comment type="subunit">
    <text evidence="3">Component of the cytochrome c oxidase (complex IV, CIV), a multisubunit enzyme composed of a catalytic core of 3 subunits and several supernumerary subunits. The complex exists as a monomer or a dimer and forms supercomplexes (SCs) in the inner mitochondrial membrane with ubiquinol-cytochrome c oxidoreductase (cytochrome b-c1 complex, complex III, CIII).</text>
</comment>
<keyword evidence="5 18" id="KW-0813">Transport</keyword>
<keyword evidence="14 18" id="KW-0186">Copper</keyword>
<name>A0A7L9CWH2_9NEOP</name>
<evidence type="ECO:0000313" key="22">
    <source>
        <dbReference type="EMBL" id="QOJ46165.1"/>
    </source>
</evidence>
<evidence type="ECO:0000256" key="12">
    <source>
        <dbReference type="ARBA" id="ARBA00022982"/>
    </source>
</evidence>
<dbReference type="InterPro" id="IPR011759">
    <property type="entry name" value="Cyt_c_oxidase_su2_TM_dom"/>
</dbReference>
<evidence type="ECO:0000256" key="3">
    <source>
        <dbReference type="ARBA" id="ARBA00011164"/>
    </source>
</evidence>
<evidence type="ECO:0000256" key="18">
    <source>
        <dbReference type="RuleBase" id="RU000457"/>
    </source>
</evidence>
<dbReference type="InterPro" id="IPR036257">
    <property type="entry name" value="Cyt_c_oxidase_su2_TM_sf"/>
</dbReference>
<dbReference type="PANTHER" id="PTHR22888:SF9">
    <property type="entry name" value="CYTOCHROME C OXIDASE SUBUNIT 2"/>
    <property type="match status" value="1"/>
</dbReference>
<evidence type="ECO:0000256" key="7">
    <source>
        <dbReference type="ARBA" id="ARBA00022692"/>
    </source>
</evidence>
<evidence type="ECO:0000256" key="14">
    <source>
        <dbReference type="ARBA" id="ARBA00023008"/>
    </source>
</evidence>
<comment type="catalytic activity">
    <reaction evidence="17">
        <text>4 Fe(II)-[cytochrome c] + O2 + 8 H(+)(in) = 4 Fe(III)-[cytochrome c] + 2 H2O + 4 H(+)(out)</text>
        <dbReference type="Rhea" id="RHEA:11436"/>
        <dbReference type="Rhea" id="RHEA-COMP:10350"/>
        <dbReference type="Rhea" id="RHEA-COMP:14399"/>
        <dbReference type="ChEBI" id="CHEBI:15377"/>
        <dbReference type="ChEBI" id="CHEBI:15378"/>
        <dbReference type="ChEBI" id="CHEBI:15379"/>
        <dbReference type="ChEBI" id="CHEBI:29033"/>
        <dbReference type="ChEBI" id="CHEBI:29034"/>
        <dbReference type="EC" id="7.1.1.9"/>
    </reaction>
    <physiologicalReaction direction="left-to-right" evidence="17">
        <dbReference type="Rhea" id="RHEA:11437"/>
    </physiologicalReaction>
</comment>
<accession>A0A7L9CWH2</accession>
<dbReference type="PROSITE" id="PS50999">
    <property type="entry name" value="COX2_TM"/>
    <property type="match status" value="1"/>
</dbReference>
<comment type="cofactor">
    <cofactor evidence="18">
        <name>Cu cation</name>
        <dbReference type="ChEBI" id="CHEBI:23378"/>
    </cofactor>
    <text evidence="18">Binds a copper A center.</text>
</comment>
<evidence type="ECO:0000256" key="19">
    <source>
        <dbReference type="SAM" id="Phobius"/>
    </source>
</evidence>
<dbReference type="GO" id="GO:0005743">
    <property type="term" value="C:mitochondrial inner membrane"/>
    <property type="evidence" value="ECO:0007669"/>
    <property type="project" value="UniProtKB-SubCell"/>
</dbReference>
<evidence type="ECO:0000256" key="15">
    <source>
        <dbReference type="ARBA" id="ARBA00023128"/>
    </source>
</evidence>
<dbReference type="PANTHER" id="PTHR22888">
    <property type="entry name" value="CYTOCHROME C OXIDASE, SUBUNIT II"/>
    <property type="match status" value="1"/>
</dbReference>
<dbReference type="AlphaFoldDB" id="A0A7L9CWH2"/>
<dbReference type="Gene3D" id="2.60.40.420">
    <property type="entry name" value="Cupredoxins - blue copper proteins"/>
    <property type="match status" value="1"/>
</dbReference>
<dbReference type="InterPro" id="IPR002429">
    <property type="entry name" value="CcO_II-like_C"/>
</dbReference>
<keyword evidence="12 18" id="KW-0249">Electron transport</keyword>
<dbReference type="InterPro" id="IPR045187">
    <property type="entry name" value="CcO_II"/>
</dbReference>
<evidence type="ECO:0000256" key="16">
    <source>
        <dbReference type="ARBA" id="ARBA00023136"/>
    </source>
</evidence>
<evidence type="ECO:0000256" key="5">
    <source>
        <dbReference type="ARBA" id="ARBA00022448"/>
    </source>
</evidence>
<sequence>MPLWGQLSLQDSCTPLSYFISNIHDTLMVVCLGVFVLVTYLICNIIMQTKWDSFLTEAEILETFWVLIPTMLLFALVAPSLHCLYLMDEVYSPWMSVKVMGHQWYWSYEYGDWSSIEFDSYMLTPDGADALTSRLLEVDNPLVIPYKTEIRMIISSSDVLHAWSLPCAGVKMDAVPGRLNHSMIYCEKIGLMYGQCSEMCGTLHSFMPICVQTMLKPHFIKWVEKAL</sequence>
<dbReference type="PRINTS" id="PR01166">
    <property type="entry name" value="CYCOXIDASEII"/>
</dbReference>
<proteinExistence type="inferred from homology"/>
<dbReference type="CDD" id="cd13912">
    <property type="entry name" value="CcO_II_C"/>
    <property type="match status" value="1"/>
</dbReference>
<keyword evidence="16 18" id="KW-0472">Membrane</keyword>
<keyword evidence="11" id="KW-1278">Translocase</keyword>
<evidence type="ECO:0000256" key="17">
    <source>
        <dbReference type="ARBA" id="ARBA00049512"/>
    </source>
</evidence>
<evidence type="ECO:0000256" key="11">
    <source>
        <dbReference type="ARBA" id="ARBA00022967"/>
    </source>
</evidence>
<keyword evidence="7 18" id="KW-0812">Transmembrane</keyword>